<dbReference type="FunFam" id="3.30.300.20:FF:000003">
    <property type="entry name" value="GTPase Era"/>
    <property type="match status" value="1"/>
</dbReference>
<dbReference type="AlphaFoldDB" id="D9SFC4"/>
<evidence type="ECO:0000256" key="3">
    <source>
        <dbReference type="ARBA" id="ARBA00022517"/>
    </source>
</evidence>
<dbReference type="InterPro" id="IPR005662">
    <property type="entry name" value="GTPase_Era-like"/>
</dbReference>
<dbReference type="GO" id="GO:0005886">
    <property type="term" value="C:plasma membrane"/>
    <property type="evidence" value="ECO:0007669"/>
    <property type="project" value="UniProtKB-SubCell"/>
</dbReference>
<dbReference type="InterPro" id="IPR015946">
    <property type="entry name" value="KH_dom-like_a/b"/>
</dbReference>
<dbReference type="CDD" id="cd04163">
    <property type="entry name" value="Era"/>
    <property type="match status" value="1"/>
</dbReference>
<dbReference type="GO" id="GO:0005525">
    <property type="term" value="F:GTP binding"/>
    <property type="evidence" value="ECO:0007669"/>
    <property type="project" value="UniProtKB-UniRule"/>
</dbReference>
<keyword evidence="5 7" id="KW-0694">RNA-binding</keyword>
<dbReference type="eggNOG" id="COG1159">
    <property type="taxonomic scope" value="Bacteria"/>
</dbReference>
<keyword evidence="7" id="KW-0997">Cell inner membrane</keyword>
<dbReference type="EMBL" id="CP002159">
    <property type="protein sequence ID" value="ADL55221.1"/>
    <property type="molecule type" value="Genomic_DNA"/>
</dbReference>
<dbReference type="STRING" id="395494.Galf_1193"/>
<feature type="binding site" evidence="7">
    <location>
        <begin position="69"/>
        <end position="73"/>
    </location>
    <ligand>
        <name>GTP</name>
        <dbReference type="ChEBI" id="CHEBI:37565"/>
    </ligand>
</feature>
<keyword evidence="3 7" id="KW-0690">Ribosome biogenesis</keyword>
<dbReference type="HOGENOM" id="CLU_038009_1_0_4"/>
<feature type="region of interest" description="G1" evidence="8">
    <location>
        <begin position="22"/>
        <end position="29"/>
    </location>
</feature>
<evidence type="ECO:0000259" key="10">
    <source>
        <dbReference type="PROSITE" id="PS50823"/>
    </source>
</evidence>
<evidence type="ECO:0000256" key="2">
    <source>
        <dbReference type="ARBA" id="ARBA00020484"/>
    </source>
</evidence>
<dbReference type="GO" id="GO:0003924">
    <property type="term" value="F:GTPase activity"/>
    <property type="evidence" value="ECO:0007669"/>
    <property type="project" value="UniProtKB-UniRule"/>
</dbReference>
<keyword evidence="7" id="KW-1003">Cell membrane</keyword>
<keyword evidence="7" id="KW-0472">Membrane</keyword>
<protein>
    <recommendedName>
        <fullName evidence="2 7">GTPase Era</fullName>
    </recommendedName>
</protein>
<dbReference type="RefSeq" id="WP_013293160.1">
    <property type="nucleotide sequence ID" value="NC_014394.1"/>
</dbReference>
<evidence type="ECO:0000256" key="6">
    <source>
        <dbReference type="ARBA" id="ARBA00023134"/>
    </source>
</evidence>
<keyword evidence="7" id="KW-0699">rRNA-binding</keyword>
<dbReference type="KEGG" id="gca:Galf_1193"/>
<feature type="binding site" evidence="7">
    <location>
        <begin position="22"/>
        <end position="29"/>
    </location>
    <ligand>
        <name>GTP</name>
        <dbReference type="ChEBI" id="CHEBI:37565"/>
    </ligand>
</feature>
<dbReference type="Pfam" id="PF01926">
    <property type="entry name" value="MMR_HSR1"/>
    <property type="match status" value="1"/>
</dbReference>
<comment type="function">
    <text evidence="7">An essential GTPase that binds both GDP and GTP, with rapid nucleotide exchange. Plays a role in 16S rRNA processing and 30S ribosomal subunit biogenesis and possibly also in cell cycle regulation and energy metabolism.</text>
</comment>
<feature type="region of interest" description="G2" evidence="8">
    <location>
        <begin position="48"/>
        <end position="52"/>
    </location>
</feature>
<feature type="region of interest" description="G4" evidence="8">
    <location>
        <begin position="130"/>
        <end position="133"/>
    </location>
</feature>
<comment type="similarity">
    <text evidence="1 7 8 9">Belongs to the TRAFAC class TrmE-Era-EngA-EngB-Septin-like GTPase superfamily. Era GTPase family.</text>
</comment>
<dbReference type="SUPFAM" id="SSF52540">
    <property type="entry name" value="P-loop containing nucleoside triphosphate hydrolases"/>
    <property type="match status" value="1"/>
</dbReference>
<keyword evidence="7" id="KW-0963">Cytoplasm</keyword>
<evidence type="ECO:0000256" key="7">
    <source>
        <dbReference type="HAMAP-Rule" id="MF_00367"/>
    </source>
</evidence>
<dbReference type="NCBIfam" id="TIGR00231">
    <property type="entry name" value="small_GTP"/>
    <property type="match status" value="1"/>
</dbReference>
<dbReference type="OrthoDB" id="9805918at2"/>
<dbReference type="CDD" id="cd22534">
    <property type="entry name" value="KH-II_Era"/>
    <property type="match status" value="1"/>
</dbReference>
<dbReference type="InterPro" id="IPR009019">
    <property type="entry name" value="KH_sf_prok-type"/>
</dbReference>
<comment type="subunit">
    <text evidence="7">Monomer.</text>
</comment>
<evidence type="ECO:0000256" key="1">
    <source>
        <dbReference type="ARBA" id="ARBA00007921"/>
    </source>
</evidence>
<dbReference type="HAMAP" id="MF_00367">
    <property type="entry name" value="GTPase_Era"/>
    <property type="match status" value="1"/>
</dbReference>
<dbReference type="PROSITE" id="PS51713">
    <property type="entry name" value="G_ERA"/>
    <property type="match status" value="1"/>
</dbReference>
<dbReference type="Pfam" id="PF07650">
    <property type="entry name" value="KH_2"/>
    <property type="match status" value="1"/>
</dbReference>
<dbReference type="InterPro" id="IPR005225">
    <property type="entry name" value="Small_GTP-bd"/>
</dbReference>
<dbReference type="InterPro" id="IPR006073">
    <property type="entry name" value="GTP-bd"/>
</dbReference>
<keyword evidence="6 7" id="KW-0342">GTP-binding</keyword>
<dbReference type="SUPFAM" id="SSF54814">
    <property type="entry name" value="Prokaryotic type KH domain (KH-domain type II)"/>
    <property type="match status" value="1"/>
</dbReference>
<reference evidence="12 13" key="1">
    <citation type="submission" date="2010-08" db="EMBL/GenBank/DDBJ databases">
        <title>Complete sequence of Gallionella capsiferriformans ES-2.</title>
        <authorList>
            <consortium name="US DOE Joint Genome Institute"/>
            <person name="Lucas S."/>
            <person name="Copeland A."/>
            <person name="Lapidus A."/>
            <person name="Cheng J.-F."/>
            <person name="Bruce D."/>
            <person name="Goodwin L."/>
            <person name="Pitluck S."/>
            <person name="Chertkov O."/>
            <person name="Davenport K.W."/>
            <person name="Detter J.C."/>
            <person name="Han C."/>
            <person name="Tapia R."/>
            <person name="Land M."/>
            <person name="Hauser L."/>
            <person name="Chang Y.-J."/>
            <person name="Jeffries C."/>
            <person name="Kyrpides N."/>
            <person name="Ivanova N."/>
            <person name="Mikhailova N."/>
            <person name="Shelobolina E.S."/>
            <person name="Picardal F."/>
            <person name="Roden E."/>
            <person name="Emerson D."/>
            <person name="Woyke T."/>
        </authorList>
    </citation>
    <scope>NUCLEOTIDE SEQUENCE [LARGE SCALE GENOMIC DNA]</scope>
    <source>
        <strain evidence="12 13">ES-2</strain>
    </source>
</reference>
<keyword evidence="13" id="KW-1185">Reference proteome</keyword>
<feature type="domain" description="KH type-2" evidence="10">
    <location>
        <begin position="212"/>
        <end position="288"/>
    </location>
</feature>
<dbReference type="GO" id="GO:0070181">
    <property type="term" value="F:small ribosomal subunit rRNA binding"/>
    <property type="evidence" value="ECO:0007669"/>
    <property type="project" value="UniProtKB-UniRule"/>
</dbReference>
<sequence length="303" mass="34618">MTEETTNAPDDSYRSGYIAIVGRPNVGKSTLLNHLIGQKISITSRKAQTTRHRINGIYTDDHSQFVFVDTPGFQLKHLNALNRGMNRVVTSSLRDVQVVMYVLEALRYDERDQEVLKLLPDNRPVLLVINKIDEVADKGQLFDFAERIAKDFKFADIVPVSAKFGKKIEELRDTLRSFLPEGGLIYDADDVTDRSERFLASEILREKVFRFTGEELPYSVSVVIEKFEMDKKLRRISAAILVDKEAHKAMLLGKKGEKIKEIATQARLDMEKLFDGKVFLEVFIKVRSGWADDSRILQTLGYE</sequence>
<dbReference type="InterPro" id="IPR027417">
    <property type="entry name" value="P-loop_NTPase"/>
</dbReference>
<dbReference type="InterPro" id="IPR030388">
    <property type="entry name" value="G_ERA_dom"/>
</dbReference>
<dbReference type="GO" id="GO:0000028">
    <property type="term" value="P:ribosomal small subunit assembly"/>
    <property type="evidence" value="ECO:0007669"/>
    <property type="project" value="TreeGrafter"/>
</dbReference>
<organism evidence="12 13">
    <name type="scientific">Gallionella capsiferriformans (strain ES-2)</name>
    <name type="common">Gallionella ferruginea capsiferriformans (strain ES-2)</name>
    <dbReference type="NCBI Taxonomy" id="395494"/>
    <lineage>
        <taxon>Bacteria</taxon>
        <taxon>Pseudomonadati</taxon>
        <taxon>Pseudomonadota</taxon>
        <taxon>Betaproteobacteria</taxon>
        <taxon>Nitrosomonadales</taxon>
        <taxon>Gallionellaceae</taxon>
        <taxon>Gallionella</taxon>
    </lineage>
</organism>
<dbReference type="PRINTS" id="PR00326">
    <property type="entry name" value="GTP1OBG"/>
</dbReference>
<dbReference type="GO" id="GO:0043024">
    <property type="term" value="F:ribosomal small subunit binding"/>
    <property type="evidence" value="ECO:0007669"/>
    <property type="project" value="TreeGrafter"/>
</dbReference>
<feature type="domain" description="Era-type G" evidence="11">
    <location>
        <begin position="14"/>
        <end position="181"/>
    </location>
</feature>
<evidence type="ECO:0000256" key="5">
    <source>
        <dbReference type="ARBA" id="ARBA00022884"/>
    </source>
</evidence>
<dbReference type="Gene3D" id="3.40.50.300">
    <property type="entry name" value="P-loop containing nucleotide triphosphate hydrolases"/>
    <property type="match status" value="1"/>
</dbReference>
<evidence type="ECO:0000256" key="9">
    <source>
        <dbReference type="RuleBase" id="RU003761"/>
    </source>
</evidence>
<dbReference type="Proteomes" id="UP000001235">
    <property type="component" value="Chromosome"/>
</dbReference>
<dbReference type="Gene3D" id="3.30.300.20">
    <property type="match status" value="1"/>
</dbReference>
<comment type="subcellular location">
    <subcellularLocation>
        <location evidence="7">Cytoplasm</location>
    </subcellularLocation>
    <subcellularLocation>
        <location evidence="7">Cell inner membrane</location>
        <topology evidence="7">Peripheral membrane protein</topology>
    </subcellularLocation>
</comment>
<evidence type="ECO:0000313" key="12">
    <source>
        <dbReference type="EMBL" id="ADL55221.1"/>
    </source>
</evidence>
<name>D9SFC4_GALCS</name>
<gene>
    <name evidence="7" type="primary">era</name>
    <name evidence="12" type="ordered locus">Galf_1193</name>
</gene>
<dbReference type="InterPro" id="IPR004044">
    <property type="entry name" value="KH_dom_type_2"/>
</dbReference>
<dbReference type="PANTHER" id="PTHR42698">
    <property type="entry name" value="GTPASE ERA"/>
    <property type="match status" value="1"/>
</dbReference>
<evidence type="ECO:0000256" key="8">
    <source>
        <dbReference type="PROSITE-ProRule" id="PRU01050"/>
    </source>
</evidence>
<feature type="binding site" evidence="7">
    <location>
        <begin position="130"/>
        <end position="133"/>
    </location>
    <ligand>
        <name>GTP</name>
        <dbReference type="ChEBI" id="CHEBI:37565"/>
    </ligand>
</feature>
<dbReference type="NCBIfam" id="TIGR00436">
    <property type="entry name" value="era"/>
    <property type="match status" value="1"/>
</dbReference>
<dbReference type="PROSITE" id="PS50823">
    <property type="entry name" value="KH_TYPE_2"/>
    <property type="match status" value="1"/>
</dbReference>
<dbReference type="PANTHER" id="PTHR42698:SF1">
    <property type="entry name" value="GTPASE ERA, MITOCHONDRIAL"/>
    <property type="match status" value="1"/>
</dbReference>
<keyword evidence="4 7" id="KW-0547">Nucleotide-binding</keyword>
<dbReference type="NCBIfam" id="NF000908">
    <property type="entry name" value="PRK00089.1"/>
    <property type="match status" value="1"/>
</dbReference>
<accession>D9SFC4</accession>
<evidence type="ECO:0000256" key="4">
    <source>
        <dbReference type="ARBA" id="ARBA00022741"/>
    </source>
</evidence>
<feature type="region of interest" description="G3" evidence="8">
    <location>
        <begin position="69"/>
        <end position="72"/>
    </location>
</feature>
<evidence type="ECO:0000259" key="11">
    <source>
        <dbReference type="PROSITE" id="PS51713"/>
    </source>
</evidence>
<evidence type="ECO:0000313" key="13">
    <source>
        <dbReference type="Proteomes" id="UP000001235"/>
    </source>
</evidence>
<dbReference type="GO" id="GO:0005829">
    <property type="term" value="C:cytosol"/>
    <property type="evidence" value="ECO:0007669"/>
    <property type="project" value="TreeGrafter"/>
</dbReference>
<proteinExistence type="inferred from homology"/>
<feature type="region of interest" description="G5" evidence="8">
    <location>
        <begin position="160"/>
        <end position="162"/>
    </location>
</feature>